<accession>A0A915IAB8</accession>
<comment type="function">
    <text evidence="11">Catalyzes the covalent attachment of ubiquitin to other proteins. Seems to function in the selective degradation of misfolded membrane proteins from the endoplasmic reticulum (ERAD). In cooperation with the GATOR2 complex, catalyzes 'Lys-6'-linked ubiquitination of NPRL2.</text>
</comment>
<evidence type="ECO:0000256" key="11">
    <source>
        <dbReference type="ARBA" id="ARBA00054775"/>
    </source>
</evidence>
<evidence type="ECO:0000256" key="6">
    <source>
        <dbReference type="ARBA" id="ARBA00022786"/>
    </source>
</evidence>
<dbReference type="InterPro" id="IPR016135">
    <property type="entry name" value="UBQ-conjugating_enzyme/RWD"/>
</dbReference>
<keyword evidence="3" id="KW-0808">Transferase</keyword>
<dbReference type="SUPFAM" id="SSF54495">
    <property type="entry name" value="UBC-like"/>
    <property type="match status" value="1"/>
</dbReference>
<evidence type="ECO:0000256" key="3">
    <source>
        <dbReference type="ARBA" id="ARBA00022679"/>
    </source>
</evidence>
<dbReference type="WBParaSite" id="nRc.2.0.1.t11120-RA">
    <property type="protein sequence ID" value="nRc.2.0.1.t11120-RA"/>
    <property type="gene ID" value="nRc.2.0.1.g11120"/>
</dbReference>
<evidence type="ECO:0000256" key="4">
    <source>
        <dbReference type="ARBA" id="ARBA00022692"/>
    </source>
</evidence>
<dbReference type="InterPro" id="IPR000608">
    <property type="entry name" value="UBC"/>
</dbReference>
<name>A0A915IAB8_ROMCU</name>
<evidence type="ECO:0000256" key="9">
    <source>
        <dbReference type="ARBA" id="ARBA00022989"/>
    </source>
</evidence>
<dbReference type="GO" id="GO:0061631">
    <property type="term" value="F:ubiquitin conjugating enzyme activity"/>
    <property type="evidence" value="ECO:0007669"/>
    <property type="project" value="UniProtKB-EC"/>
</dbReference>
<evidence type="ECO:0000256" key="13">
    <source>
        <dbReference type="SAM" id="Phobius"/>
    </source>
</evidence>
<dbReference type="GO" id="GO:0005524">
    <property type="term" value="F:ATP binding"/>
    <property type="evidence" value="ECO:0007669"/>
    <property type="project" value="UniProtKB-KW"/>
</dbReference>
<dbReference type="SMART" id="SM00212">
    <property type="entry name" value="UBCc"/>
    <property type="match status" value="1"/>
</dbReference>
<evidence type="ECO:0000256" key="8">
    <source>
        <dbReference type="ARBA" id="ARBA00022840"/>
    </source>
</evidence>
<proteinExistence type="predicted"/>
<evidence type="ECO:0000256" key="10">
    <source>
        <dbReference type="ARBA" id="ARBA00023136"/>
    </source>
</evidence>
<evidence type="ECO:0000256" key="1">
    <source>
        <dbReference type="ARBA" id="ARBA00004586"/>
    </source>
</evidence>
<reference evidence="16" key="1">
    <citation type="submission" date="2022-11" db="UniProtKB">
        <authorList>
            <consortium name="WormBaseParasite"/>
        </authorList>
    </citation>
    <scope>IDENTIFICATION</scope>
</reference>
<dbReference type="Pfam" id="PF00179">
    <property type="entry name" value="UQ_con"/>
    <property type="match status" value="1"/>
</dbReference>
<dbReference type="OMA" id="GWSVATI"/>
<dbReference type="Proteomes" id="UP000887565">
    <property type="component" value="Unplaced"/>
</dbReference>
<dbReference type="InterPro" id="IPR050113">
    <property type="entry name" value="Ub_conjugating_enzyme"/>
</dbReference>
<dbReference type="FunFam" id="3.10.110.10:FF:000023">
    <property type="entry name" value="Ubiquitin-conjugating enzyme E2 J2"/>
    <property type="match status" value="1"/>
</dbReference>
<comment type="subcellular location">
    <subcellularLocation>
        <location evidence="1">Endoplasmic reticulum membrane</location>
    </subcellularLocation>
</comment>
<protein>
    <recommendedName>
        <fullName evidence="12">Ubiquitin-conjugating enzyme E2 J2</fullName>
        <ecNumber evidence="2">2.3.2.23</ecNumber>
    </recommendedName>
</protein>
<feature type="domain" description="UBC core" evidence="14">
    <location>
        <begin position="4"/>
        <end position="154"/>
    </location>
</feature>
<organism evidence="15 16">
    <name type="scientific">Romanomermis culicivorax</name>
    <name type="common">Nematode worm</name>
    <dbReference type="NCBI Taxonomy" id="13658"/>
    <lineage>
        <taxon>Eukaryota</taxon>
        <taxon>Metazoa</taxon>
        <taxon>Ecdysozoa</taxon>
        <taxon>Nematoda</taxon>
        <taxon>Enoplea</taxon>
        <taxon>Dorylaimia</taxon>
        <taxon>Mermithida</taxon>
        <taxon>Mermithoidea</taxon>
        <taxon>Mermithidae</taxon>
        <taxon>Romanomermis</taxon>
    </lineage>
</organism>
<keyword evidence="10 13" id="KW-0472">Membrane</keyword>
<evidence type="ECO:0000259" key="14">
    <source>
        <dbReference type="PROSITE" id="PS50127"/>
    </source>
</evidence>
<evidence type="ECO:0000313" key="16">
    <source>
        <dbReference type="WBParaSite" id="nRc.2.0.1.t11120-RA"/>
    </source>
</evidence>
<keyword evidence="9 13" id="KW-1133">Transmembrane helix</keyword>
<sequence length="217" mass="24425">MTTTASSRLRKDFVRLAKDPIPHVQAAPNRSNILEWHYVIEGPPDSPYHGGFYHGKLIFPSDYPFKPPSIYILTPNGRFKTNYRLCLSISDYHPDTWNPAWSVGTILTGLLSFMLESSETLGSLVTSDYEKRKMARESLEFNLKNPTFCALFPELTRKLKDILASEQSNQSPVNNDTMISVDSQVSSRLLSNLLILGGLLTLVAIGKYIFQSTMADF</sequence>
<evidence type="ECO:0000256" key="5">
    <source>
        <dbReference type="ARBA" id="ARBA00022741"/>
    </source>
</evidence>
<keyword evidence="15" id="KW-1185">Reference proteome</keyword>
<dbReference type="PROSITE" id="PS50127">
    <property type="entry name" value="UBC_2"/>
    <property type="match status" value="1"/>
</dbReference>
<evidence type="ECO:0000313" key="15">
    <source>
        <dbReference type="Proteomes" id="UP000887565"/>
    </source>
</evidence>
<dbReference type="AlphaFoldDB" id="A0A915IAB8"/>
<dbReference type="CDD" id="cd23799">
    <property type="entry name" value="UBCc_UBE2J"/>
    <property type="match status" value="1"/>
</dbReference>
<keyword evidence="5" id="KW-0547">Nucleotide-binding</keyword>
<dbReference type="GO" id="GO:0005789">
    <property type="term" value="C:endoplasmic reticulum membrane"/>
    <property type="evidence" value="ECO:0007669"/>
    <property type="project" value="UniProtKB-SubCell"/>
</dbReference>
<keyword evidence="7" id="KW-0256">Endoplasmic reticulum</keyword>
<keyword evidence="8" id="KW-0067">ATP-binding</keyword>
<evidence type="ECO:0000256" key="2">
    <source>
        <dbReference type="ARBA" id="ARBA00012486"/>
    </source>
</evidence>
<feature type="transmembrane region" description="Helical" evidence="13">
    <location>
        <begin position="189"/>
        <end position="210"/>
    </location>
</feature>
<keyword evidence="4 13" id="KW-0812">Transmembrane</keyword>
<keyword evidence="6" id="KW-0833">Ubl conjugation pathway</keyword>
<dbReference type="PANTHER" id="PTHR24067">
    <property type="entry name" value="UBIQUITIN-CONJUGATING ENZYME E2"/>
    <property type="match status" value="1"/>
</dbReference>
<evidence type="ECO:0000256" key="7">
    <source>
        <dbReference type="ARBA" id="ARBA00022824"/>
    </source>
</evidence>
<dbReference type="Gene3D" id="3.10.110.10">
    <property type="entry name" value="Ubiquitin Conjugating Enzyme"/>
    <property type="match status" value="1"/>
</dbReference>
<evidence type="ECO:0000256" key="12">
    <source>
        <dbReference type="ARBA" id="ARBA00073320"/>
    </source>
</evidence>
<dbReference type="EC" id="2.3.2.23" evidence="2"/>
<dbReference type="GO" id="GO:0032446">
    <property type="term" value="P:protein modification by small protein conjugation"/>
    <property type="evidence" value="ECO:0007669"/>
    <property type="project" value="UniProtKB-ARBA"/>
</dbReference>